<organism evidence="9 10">
    <name type="scientific">Modestobacter caceresii</name>
    <dbReference type="NCBI Taxonomy" id="1522368"/>
    <lineage>
        <taxon>Bacteria</taxon>
        <taxon>Bacillati</taxon>
        <taxon>Actinomycetota</taxon>
        <taxon>Actinomycetes</taxon>
        <taxon>Geodermatophilales</taxon>
        <taxon>Geodermatophilaceae</taxon>
        <taxon>Modestobacter</taxon>
    </lineage>
</organism>
<dbReference type="GO" id="GO:0016987">
    <property type="term" value="F:sigma factor activity"/>
    <property type="evidence" value="ECO:0007669"/>
    <property type="project" value="UniProtKB-KW"/>
</dbReference>
<dbReference type="GO" id="GO:0003677">
    <property type="term" value="F:DNA binding"/>
    <property type="evidence" value="ECO:0007669"/>
    <property type="project" value="UniProtKB-KW"/>
</dbReference>
<dbReference type="Proteomes" id="UP000029713">
    <property type="component" value="Unassembled WGS sequence"/>
</dbReference>
<dbReference type="STRING" id="1522368.IN07_18075"/>
<dbReference type="SUPFAM" id="SSF88946">
    <property type="entry name" value="Sigma2 domain of RNA polymerase sigma factors"/>
    <property type="match status" value="1"/>
</dbReference>
<dbReference type="InterPro" id="IPR007627">
    <property type="entry name" value="RNA_pol_sigma70_r2"/>
</dbReference>
<evidence type="ECO:0000259" key="7">
    <source>
        <dbReference type="Pfam" id="PF04542"/>
    </source>
</evidence>
<dbReference type="PROSITE" id="PS01063">
    <property type="entry name" value="SIGMA70_ECF"/>
    <property type="match status" value="1"/>
</dbReference>
<comment type="similarity">
    <text evidence="1 6">Belongs to the sigma-70 factor family. ECF subfamily.</text>
</comment>
<dbReference type="GO" id="GO:0006950">
    <property type="term" value="P:response to stress"/>
    <property type="evidence" value="ECO:0007669"/>
    <property type="project" value="UniProtKB-ARBA"/>
</dbReference>
<evidence type="ECO:0000256" key="1">
    <source>
        <dbReference type="ARBA" id="ARBA00010641"/>
    </source>
</evidence>
<dbReference type="EMBL" id="JPMX01000079">
    <property type="protein sequence ID" value="KGH45344.1"/>
    <property type="molecule type" value="Genomic_DNA"/>
</dbReference>
<dbReference type="Gene3D" id="1.10.10.10">
    <property type="entry name" value="Winged helix-like DNA-binding domain superfamily/Winged helix DNA-binding domain"/>
    <property type="match status" value="1"/>
</dbReference>
<dbReference type="CDD" id="cd06171">
    <property type="entry name" value="Sigma70_r4"/>
    <property type="match status" value="1"/>
</dbReference>
<dbReference type="InterPro" id="IPR013325">
    <property type="entry name" value="RNA_pol_sigma_r2"/>
</dbReference>
<dbReference type="InterPro" id="IPR014284">
    <property type="entry name" value="RNA_pol_sigma-70_dom"/>
</dbReference>
<keyword evidence="5 6" id="KW-0804">Transcription</keyword>
<dbReference type="InterPro" id="IPR039425">
    <property type="entry name" value="RNA_pol_sigma-70-like"/>
</dbReference>
<dbReference type="InterPro" id="IPR000838">
    <property type="entry name" value="RNA_pol_sigma70_ECF_CS"/>
</dbReference>
<sequence length="187" mass="20906">MSSAPADPAAERAELFRVHVEPELEVLLRVARTLTGSWAEAEDLTQETLIRAWRALDRFDGAHPRAWLLTILRHTNVNMHRRRRPDPVEDTAILPGARPAFGAVTEPSPEEQIVLQILPDDLERAVDSLDPKFQTVLVLVDVNGLTYAEVAGLLDVPLGTVMSRLSRARQRVRAHLRAHARPEGSLR</sequence>
<proteinExistence type="inferred from homology"/>
<dbReference type="RefSeq" id="WP_036337929.1">
    <property type="nucleotide sequence ID" value="NZ_JPMX01000079.1"/>
</dbReference>
<evidence type="ECO:0000313" key="10">
    <source>
        <dbReference type="Proteomes" id="UP000029713"/>
    </source>
</evidence>
<name>A0A098Y4D7_9ACTN</name>
<dbReference type="InterPro" id="IPR013324">
    <property type="entry name" value="RNA_pol_sigma_r3/r4-like"/>
</dbReference>
<dbReference type="OrthoDB" id="9811152at2"/>
<dbReference type="Gene3D" id="1.10.1740.10">
    <property type="match status" value="1"/>
</dbReference>
<evidence type="ECO:0000313" key="9">
    <source>
        <dbReference type="EMBL" id="KGH45344.1"/>
    </source>
</evidence>
<evidence type="ECO:0000256" key="2">
    <source>
        <dbReference type="ARBA" id="ARBA00023015"/>
    </source>
</evidence>
<comment type="caution">
    <text evidence="9">The sequence shown here is derived from an EMBL/GenBank/DDBJ whole genome shotgun (WGS) entry which is preliminary data.</text>
</comment>
<protein>
    <recommendedName>
        <fullName evidence="6">RNA polymerase sigma factor</fullName>
    </recommendedName>
</protein>
<keyword evidence="10" id="KW-1185">Reference proteome</keyword>
<evidence type="ECO:0000259" key="8">
    <source>
        <dbReference type="Pfam" id="PF08281"/>
    </source>
</evidence>
<keyword evidence="2 6" id="KW-0805">Transcription regulation</keyword>
<keyword evidence="4 6" id="KW-0238">DNA-binding</keyword>
<evidence type="ECO:0000256" key="5">
    <source>
        <dbReference type="ARBA" id="ARBA00023163"/>
    </source>
</evidence>
<dbReference type="AlphaFoldDB" id="A0A098Y4D7"/>
<dbReference type="Pfam" id="PF08281">
    <property type="entry name" value="Sigma70_r4_2"/>
    <property type="match status" value="1"/>
</dbReference>
<dbReference type="InterPro" id="IPR013249">
    <property type="entry name" value="RNA_pol_sigma70_r4_t2"/>
</dbReference>
<evidence type="ECO:0000256" key="6">
    <source>
        <dbReference type="RuleBase" id="RU000716"/>
    </source>
</evidence>
<evidence type="ECO:0000256" key="4">
    <source>
        <dbReference type="ARBA" id="ARBA00023125"/>
    </source>
</evidence>
<dbReference type="SUPFAM" id="SSF88659">
    <property type="entry name" value="Sigma3 and sigma4 domains of RNA polymerase sigma factors"/>
    <property type="match status" value="1"/>
</dbReference>
<accession>A0A098Y4D7</accession>
<feature type="domain" description="RNA polymerase sigma factor 70 region 4 type 2" evidence="8">
    <location>
        <begin position="121"/>
        <end position="171"/>
    </location>
</feature>
<evidence type="ECO:0000256" key="3">
    <source>
        <dbReference type="ARBA" id="ARBA00023082"/>
    </source>
</evidence>
<reference evidence="9 10" key="1">
    <citation type="submission" date="2014-07" db="EMBL/GenBank/DDBJ databases">
        <title>Biosystematic studies on Modestobacter strains isolated from extreme hyper-arid desert soil and from historic building.</title>
        <authorList>
            <person name="Bukarasam K."/>
            <person name="Bull A."/>
            <person name="Girard G."/>
            <person name="van Wezel G."/>
            <person name="Goodfellow M."/>
        </authorList>
    </citation>
    <scope>NUCLEOTIDE SEQUENCE [LARGE SCALE GENOMIC DNA]</scope>
    <source>
        <strain evidence="9 10">KNN45-2b</strain>
    </source>
</reference>
<dbReference type="InterPro" id="IPR036388">
    <property type="entry name" value="WH-like_DNA-bd_sf"/>
</dbReference>
<dbReference type="PANTHER" id="PTHR43133">
    <property type="entry name" value="RNA POLYMERASE ECF-TYPE SIGMA FACTO"/>
    <property type="match status" value="1"/>
</dbReference>
<dbReference type="Pfam" id="PF04542">
    <property type="entry name" value="Sigma70_r2"/>
    <property type="match status" value="1"/>
</dbReference>
<dbReference type="NCBIfam" id="TIGR02937">
    <property type="entry name" value="sigma70-ECF"/>
    <property type="match status" value="1"/>
</dbReference>
<feature type="domain" description="RNA polymerase sigma-70 region 2" evidence="7">
    <location>
        <begin position="23"/>
        <end position="84"/>
    </location>
</feature>
<keyword evidence="3 6" id="KW-0731">Sigma factor</keyword>
<dbReference type="GO" id="GO:0006352">
    <property type="term" value="P:DNA-templated transcription initiation"/>
    <property type="evidence" value="ECO:0007669"/>
    <property type="project" value="InterPro"/>
</dbReference>
<dbReference type="PANTHER" id="PTHR43133:SF25">
    <property type="entry name" value="RNA POLYMERASE SIGMA FACTOR RFAY-RELATED"/>
    <property type="match status" value="1"/>
</dbReference>
<gene>
    <name evidence="9" type="ORF">IN07_18075</name>
</gene>